<dbReference type="InterPro" id="IPR007716">
    <property type="entry name" value="NPL4_Zn-bd_put"/>
</dbReference>
<dbReference type="GO" id="GO:0043130">
    <property type="term" value="F:ubiquitin binding"/>
    <property type="evidence" value="ECO:0000318"/>
    <property type="project" value="GO_Central"/>
</dbReference>
<sequence>MSGTIIIRIQSPDGNKRVTVPPTTSLYKFFQKVSQTVSLPADGFQLYKSRDKTEQLKASSKVTLKSQNIKHGDMIHLYPTKVEVDGIAEPSSQEKSSLHTSSSSSSLSSSSSSQPVPLVVEDEVDQFLSKQDGKIYRKRDEQLCHHGVNAKCVHCVPLEPHDERYINDHDPPIKHLSFHSHIRKLTGGFDKGKFAFLENISCKIKPGCTEHSPWPNGICTKCQPSAITLDRQHYRHVDNVMFENPMMFDRLLDFWRKCGNQRIGFLYGKYEHHKDVPLGIKATVLAIYEPPQNSTSNSLELLEDPFAEAVDYVASKLGLCKVGWIYTDLMADDLTKGTVKHVRNMDAHFMSAEECIMAGEFQNQHPSPCKLATEGHFGSKFVTCIVTGDSTNQIHTEAYQVSNQCMALVRDDCLVPTIDAPELGYIRESTNEQYVPDVFYSETDSYGNSSKQLARPLPVEFLLVDLPAGFPKDATFAFNSQPGLKPFPIENRAGVGEVQGIEALTQYLGQFESGQLMEAMLDFHLLIYLATMDLLPLRDHMDPLLEALRSRDKDLVDAWSKCEQWATMEHFIAAQGPSATGEAAPSTSGATGTSTSTFVSGTWTCERCTYINQNSAANCEICDGPRG</sequence>
<dbReference type="PROSITE" id="PS01358">
    <property type="entry name" value="ZF_RANBP2_1"/>
    <property type="match status" value="1"/>
</dbReference>
<evidence type="ECO:0000256" key="7">
    <source>
        <dbReference type="PROSITE-ProRule" id="PRU00322"/>
    </source>
</evidence>
<evidence type="ECO:0000256" key="8">
    <source>
        <dbReference type="SAM" id="MobiDB-lite"/>
    </source>
</evidence>
<dbReference type="InParanoid" id="A0A7M7TGZ4"/>
<reference evidence="11" key="2">
    <citation type="submission" date="2021-01" db="UniProtKB">
        <authorList>
            <consortium name="EnsemblMetazoa"/>
        </authorList>
    </citation>
    <scope>IDENTIFICATION</scope>
</reference>
<evidence type="ECO:0000259" key="10">
    <source>
        <dbReference type="PROSITE" id="PS50249"/>
    </source>
</evidence>
<keyword evidence="2" id="KW-0479">Metal-binding</keyword>
<comment type="pathway">
    <text evidence="5">Protein degradation; proteasomal ubiquitin-dependent pathway.</text>
</comment>
<dbReference type="Gene3D" id="3.10.20.90">
    <property type="entry name" value="Phosphatidylinositol 3-kinase Catalytic Subunit, Chain A, domain 1"/>
    <property type="match status" value="1"/>
</dbReference>
<dbReference type="KEGG" id="spu:584532"/>
<dbReference type="PANTHER" id="PTHR12710">
    <property type="entry name" value="NUCLEAR PROTEIN LOCALIZATION 4"/>
    <property type="match status" value="1"/>
</dbReference>
<feature type="domain" description="RanBP2-type" evidence="9">
    <location>
        <begin position="599"/>
        <end position="627"/>
    </location>
</feature>
<organism evidence="11 12">
    <name type="scientific">Strongylocentrotus purpuratus</name>
    <name type="common">Purple sea urchin</name>
    <dbReference type="NCBI Taxonomy" id="7668"/>
    <lineage>
        <taxon>Eukaryota</taxon>
        <taxon>Metazoa</taxon>
        <taxon>Echinodermata</taxon>
        <taxon>Eleutherozoa</taxon>
        <taxon>Echinozoa</taxon>
        <taxon>Echinoidea</taxon>
        <taxon>Euechinoidea</taxon>
        <taxon>Echinacea</taxon>
        <taxon>Camarodonta</taxon>
        <taxon>Echinidea</taxon>
        <taxon>Strongylocentrotidae</taxon>
        <taxon>Strongylocentrotus</taxon>
    </lineage>
</organism>
<protein>
    <recommendedName>
        <fullName evidence="6">Nuclear protein localization protein 4 homolog</fullName>
    </recommendedName>
</protein>
<evidence type="ECO:0000256" key="5">
    <source>
        <dbReference type="ARBA" id="ARBA00060618"/>
    </source>
</evidence>
<dbReference type="Proteomes" id="UP000007110">
    <property type="component" value="Unassembled WGS sequence"/>
</dbReference>
<dbReference type="GO" id="GO:0005634">
    <property type="term" value="C:nucleus"/>
    <property type="evidence" value="ECO:0000318"/>
    <property type="project" value="GO_Central"/>
</dbReference>
<dbReference type="GeneID" id="115919070"/>
<evidence type="ECO:0000313" key="12">
    <source>
        <dbReference type="Proteomes" id="UP000007110"/>
    </source>
</evidence>
<dbReference type="RefSeq" id="XP_030854615.1">
    <property type="nucleotide sequence ID" value="XM_030998755.1"/>
</dbReference>
<dbReference type="SUPFAM" id="SSF90209">
    <property type="entry name" value="Ran binding protein zinc finger-like"/>
    <property type="match status" value="1"/>
</dbReference>
<dbReference type="EnsemblMetazoa" id="XM_030998755">
    <property type="protein sequence ID" value="XP_030854615"/>
    <property type="gene ID" value="LOC115919070"/>
</dbReference>
<dbReference type="PROSITE" id="PS50199">
    <property type="entry name" value="ZF_RANBP2_2"/>
    <property type="match status" value="1"/>
</dbReference>
<dbReference type="InterPro" id="IPR001876">
    <property type="entry name" value="Znf_RanBP2"/>
</dbReference>
<dbReference type="GeneID" id="584532"/>
<evidence type="ECO:0000256" key="3">
    <source>
        <dbReference type="ARBA" id="ARBA00022771"/>
    </source>
</evidence>
<dbReference type="InterPro" id="IPR037518">
    <property type="entry name" value="MPN"/>
</dbReference>
<dbReference type="GO" id="GO:0008270">
    <property type="term" value="F:zinc ion binding"/>
    <property type="evidence" value="ECO:0007669"/>
    <property type="project" value="UniProtKB-KW"/>
</dbReference>
<dbReference type="GO" id="GO:0031625">
    <property type="term" value="F:ubiquitin protein ligase binding"/>
    <property type="evidence" value="ECO:0000318"/>
    <property type="project" value="GO_Central"/>
</dbReference>
<dbReference type="SMART" id="SM00547">
    <property type="entry name" value="ZnF_RBZ"/>
    <property type="match status" value="1"/>
</dbReference>
<dbReference type="Pfam" id="PF05020">
    <property type="entry name" value="zf-NPL4"/>
    <property type="match status" value="1"/>
</dbReference>
<dbReference type="PROSITE" id="PS50249">
    <property type="entry name" value="MPN"/>
    <property type="match status" value="1"/>
</dbReference>
<dbReference type="SUPFAM" id="SSF54236">
    <property type="entry name" value="Ubiquitin-like"/>
    <property type="match status" value="1"/>
</dbReference>
<dbReference type="Gene3D" id="4.10.1060.10">
    <property type="entry name" value="Zinc finger, RanBP2-type"/>
    <property type="match status" value="1"/>
</dbReference>
<dbReference type="GO" id="GO:0006511">
    <property type="term" value="P:ubiquitin-dependent protein catabolic process"/>
    <property type="evidence" value="ECO:0000318"/>
    <property type="project" value="GO_Central"/>
</dbReference>
<dbReference type="InterPro" id="IPR007717">
    <property type="entry name" value="NPL4_C"/>
</dbReference>
<reference evidence="12" key="1">
    <citation type="submission" date="2015-02" db="EMBL/GenBank/DDBJ databases">
        <title>Genome sequencing for Strongylocentrotus purpuratus.</title>
        <authorList>
            <person name="Murali S."/>
            <person name="Liu Y."/>
            <person name="Vee V."/>
            <person name="English A."/>
            <person name="Wang M."/>
            <person name="Skinner E."/>
            <person name="Han Y."/>
            <person name="Muzny D.M."/>
            <person name="Worley K.C."/>
            <person name="Gibbs R.A."/>
        </authorList>
    </citation>
    <scope>NUCLEOTIDE SEQUENCE</scope>
</reference>
<dbReference type="AlphaFoldDB" id="A0A7M7TGZ4"/>
<dbReference type="Pfam" id="PF11543">
    <property type="entry name" value="UN_NPL4"/>
    <property type="match status" value="1"/>
</dbReference>
<keyword evidence="3 7" id="KW-0863">Zinc-finger</keyword>
<feature type="domain" description="MPN" evidence="10">
    <location>
        <begin position="240"/>
        <end position="377"/>
    </location>
</feature>
<evidence type="ECO:0000313" key="11">
    <source>
        <dbReference type="EnsemblMetazoa" id="XP_789485"/>
    </source>
</evidence>
<dbReference type="InterPro" id="IPR036443">
    <property type="entry name" value="Znf_RanBP2_sf"/>
</dbReference>
<evidence type="ECO:0000256" key="6">
    <source>
        <dbReference type="ARBA" id="ARBA00074519"/>
    </source>
</evidence>
<dbReference type="PIRSF" id="PIRSF010052">
    <property type="entry name" value="Polyub_prc_Npl4"/>
    <property type="match status" value="1"/>
</dbReference>
<evidence type="ECO:0000256" key="2">
    <source>
        <dbReference type="ARBA" id="ARBA00022723"/>
    </source>
</evidence>
<keyword evidence="4" id="KW-0862">Zinc</keyword>
<evidence type="ECO:0000256" key="4">
    <source>
        <dbReference type="ARBA" id="ARBA00022833"/>
    </source>
</evidence>
<proteinExistence type="inferred from homology"/>
<accession>A0A7M7TGZ4</accession>
<evidence type="ECO:0000259" key="9">
    <source>
        <dbReference type="PROSITE" id="PS50199"/>
    </source>
</evidence>
<dbReference type="CDD" id="cd08061">
    <property type="entry name" value="MPN_NPL4"/>
    <property type="match status" value="1"/>
</dbReference>
<dbReference type="OrthoDB" id="10251089at2759"/>
<name>A0A7M7TGZ4_STRPU</name>
<dbReference type="InterPro" id="IPR024682">
    <property type="entry name" value="Npl4_Ub-like_dom"/>
</dbReference>
<dbReference type="FunCoup" id="A0A7M7TGZ4">
    <property type="interactions" value="2088"/>
</dbReference>
<dbReference type="EnsemblMetazoa" id="XM_784392">
    <property type="protein sequence ID" value="XP_789485"/>
    <property type="gene ID" value="LOC584532"/>
</dbReference>
<dbReference type="Pfam" id="PF05021">
    <property type="entry name" value="NPL4"/>
    <property type="match status" value="1"/>
</dbReference>
<dbReference type="InterPro" id="IPR016563">
    <property type="entry name" value="Npl4"/>
</dbReference>
<keyword evidence="12" id="KW-1185">Reference proteome</keyword>
<dbReference type="RefSeq" id="XP_789485.1">
    <property type="nucleotide sequence ID" value="XM_784392.5"/>
</dbReference>
<dbReference type="KEGG" id="spu:115919070"/>
<comment type="similarity">
    <text evidence="1">Belongs to the NPL4 family.</text>
</comment>
<dbReference type="PANTHER" id="PTHR12710:SF0">
    <property type="entry name" value="NUCLEAR PROTEIN LOCALIZATION PROTEIN 4 HOMOLOG"/>
    <property type="match status" value="1"/>
</dbReference>
<dbReference type="InterPro" id="IPR029071">
    <property type="entry name" value="Ubiquitin-like_domsf"/>
</dbReference>
<dbReference type="FunFam" id="3.40.140.10:FF:000012">
    <property type="entry name" value="nuclear protein localization protein 4 homolog"/>
    <property type="match status" value="1"/>
</dbReference>
<feature type="region of interest" description="Disordered" evidence="8">
    <location>
        <begin position="89"/>
        <end position="116"/>
    </location>
</feature>
<dbReference type="OMA" id="TKDRYVP"/>
<evidence type="ECO:0000256" key="1">
    <source>
        <dbReference type="ARBA" id="ARBA00011025"/>
    </source>
</evidence>
<feature type="compositionally biased region" description="Low complexity" evidence="8">
    <location>
        <begin position="91"/>
        <end position="113"/>
    </location>
</feature>